<feature type="compositionally biased region" description="Basic and acidic residues" evidence="10">
    <location>
        <begin position="380"/>
        <end position="406"/>
    </location>
</feature>
<evidence type="ECO:0000256" key="4">
    <source>
        <dbReference type="ARBA" id="ARBA00022801"/>
    </source>
</evidence>
<dbReference type="PANTHER" id="PTHR10625">
    <property type="entry name" value="HISTONE DEACETYLASE HDAC1-RELATED"/>
    <property type="match status" value="1"/>
</dbReference>
<evidence type="ECO:0000256" key="2">
    <source>
        <dbReference type="ARBA" id="ARBA00012111"/>
    </source>
</evidence>
<dbReference type="Pfam" id="PF00850">
    <property type="entry name" value="Hist_deacetyl"/>
    <property type="match status" value="1"/>
</dbReference>
<gene>
    <name evidence="12" type="ORF">PNOK_0183800</name>
</gene>
<comment type="subcellular location">
    <subcellularLocation>
        <location evidence="1">Nucleus</location>
    </subcellularLocation>
</comment>
<accession>A0A286UQK7</accession>
<dbReference type="GO" id="GO:0070210">
    <property type="term" value="C:Rpd3L-Expanded complex"/>
    <property type="evidence" value="ECO:0007669"/>
    <property type="project" value="TreeGrafter"/>
</dbReference>
<proteinExistence type="inferred from homology"/>
<protein>
    <recommendedName>
        <fullName evidence="2">histone deacetylase</fullName>
        <ecNumber evidence="2">3.5.1.98</ecNumber>
    </recommendedName>
</protein>
<evidence type="ECO:0000256" key="3">
    <source>
        <dbReference type="ARBA" id="ARBA00022491"/>
    </source>
</evidence>
<keyword evidence="13" id="KW-1185">Reference proteome</keyword>
<feature type="region of interest" description="Disordered" evidence="10">
    <location>
        <begin position="355"/>
        <end position="438"/>
    </location>
</feature>
<keyword evidence="4" id="KW-0378">Hydrolase</keyword>
<dbReference type="InterPro" id="IPR037138">
    <property type="entry name" value="His_deacetylse_dom_sf"/>
</dbReference>
<comment type="similarity">
    <text evidence="9">Belongs to the histone deacetylase family. HD Type 1 subfamily.</text>
</comment>
<evidence type="ECO:0000256" key="1">
    <source>
        <dbReference type="ARBA" id="ARBA00004123"/>
    </source>
</evidence>
<comment type="caution">
    <text evidence="12">The sequence shown here is derived from an EMBL/GenBank/DDBJ whole genome shotgun (WGS) entry which is preliminary data.</text>
</comment>
<dbReference type="STRING" id="2282107.A0A286UQK7"/>
<dbReference type="AlphaFoldDB" id="A0A286UQK7"/>
<feature type="compositionally biased region" description="Polar residues" evidence="10">
    <location>
        <begin position="488"/>
        <end position="502"/>
    </location>
</feature>
<keyword evidence="7" id="KW-0804">Transcription</keyword>
<keyword evidence="8" id="KW-0539">Nucleus</keyword>
<dbReference type="GO" id="GO:0031507">
    <property type="term" value="P:heterochromatin formation"/>
    <property type="evidence" value="ECO:0007669"/>
    <property type="project" value="TreeGrafter"/>
</dbReference>
<organism evidence="12 13">
    <name type="scientific">Pyrrhoderma noxium</name>
    <dbReference type="NCBI Taxonomy" id="2282107"/>
    <lineage>
        <taxon>Eukaryota</taxon>
        <taxon>Fungi</taxon>
        <taxon>Dikarya</taxon>
        <taxon>Basidiomycota</taxon>
        <taxon>Agaricomycotina</taxon>
        <taxon>Agaricomycetes</taxon>
        <taxon>Hymenochaetales</taxon>
        <taxon>Hymenochaetaceae</taxon>
        <taxon>Pyrrhoderma</taxon>
    </lineage>
</organism>
<feature type="compositionally biased region" description="Polar residues" evidence="10">
    <location>
        <begin position="547"/>
        <end position="557"/>
    </location>
</feature>
<dbReference type="Proteomes" id="UP000217199">
    <property type="component" value="Unassembled WGS sequence"/>
</dbReference>
<feature type="domain" description="Histone deacetylase" evidence="11">
    <location>
        <begin position="29"/>
        <end position="317"/>
    </location>
</feature>
<dbReference type="PRINTS" id="PR01271">
    <property type="entry name" value="HISDACETLASE"/>
</dbReference>
<feature type="region of interest" description="Disordered" evidence="10">
    <location>
        <begin position="453"/>
        <end position="557"/>
    </location>
</feature>
<evidence type="ECO:0000256" key="9">
    <source>
        <dbReference type="ARBA" id="ARBA00061569"/>
    </source>
</evidence>
<dbReference type="InterPro" id="IPR023696">
    <property type="entry name" value="Ureohydrolase_dom_sf"/>
</dbReference>
<dbReference type="InterPro" id="IPR003084">
    <property type="entry name" value="HDAC_I/II"/>
</dbReference>
<feature type="compositionally biased region" description="Basic and acidic residues" evidence="10">
    <location>
        <begin position="417"/>
        <end position="429"/>
    </location>
</feature>
<evidence type="ECO:0000256" key="5">
    <source>
        <dbReference type="ARBA" id="ARBA00022853"/>
    </source>
</evidence>
<sequence length="557" mass="61443">MVPVPGESKKRVCYFFDPDVGGFHYGPGHPMKPTRIRMCHSLVMNYGLYKKMEIFRAKPATEREMTQFHSDEYVKFLKRVTPSNMSSFVKEQHKYNVGDDCPVFDGLFDYCSISAGGSMEGAARLSRDKCDIAINWAGGLHHAKKSEASGFCYVNDIVLGILELLRYHQRVLYIDIDVHHGDGVEEAFYTTDRVMTVSFHKYGEYFPGTGEVRDIGISRGRGHALNFPLRDGITNENYKSVFEPVIREVMHVYDPGAIVLQCGTDSLSGDKLGCFNLSLRGHANCVTFVKSFNKPLLMLGGGGYTMRNVSRAWAYETGLAAGVSLGPEIPVNEYYEYFGPDYKLDGKDYCYGKPEINRRSPSVQMTDIPRLPIDDIMNDPNRDEDTIDPDERRSMRMLDSRIQRDDELSDSEDEGEGDRKDHANHRDPESVTISPSGMRRKLGVGIMGAAPPGAVAATTTGTATTGTGSGGPSAHSPVEKLVRRSDAETTGNGEDSQGASNNDEGEAMEVDETPTPPPAAESNDNQNTELTKESENGKEIPPVQPSAERTNLPPTTS</sequence>
<evidence type="ECO:0000256" key="10">
    <source>
        <dbReference type="SAM" id="MobiDB-lite"/>
    </source>
</evidence>
<evidence type="ECO:0000313" key="12">
    <source>
        <dbReference type="EMBL" id="PAV21881.1"/>
    </source>
</evidence>
<dbReference type="OrthoDB" id="1918432at2759"/>
<dbReference type="EC" id="3.5.1.98" evidence="2"/>
<reference evidence="12 13" key="1">
    <citation type="journal article" date="2017" name="Mol. Ecol.">
        <title>Comparative and population genomic landscape of Phellinus noxius: A hypervariable fungus causing root rot in trees.</title>
        <authorList>
            <person name="Chung C.L."/>
            <person name="Lee T.J."/>
            <person name="Akiba M."/>
            <person name="Lee H.H."/>
            <person name="Kuo T.H."/>
            <person name="Liu D."/>
            <person name="Ke H.M."/>
            <person name="Yokoi T."/>
            <person name="Roa M.B."/>
            <person name="Lu M.J."/>
            <person name="Chang Y.Y."/>
            <person name="Ann P.J."/>
            <person name="Tsai J.N."/>
            <person name="Chen C.Y."/>
            <person name="Tzean S.S."/>
            <person name="Ota Y."/>
            <person name="Hattori T."/>
            <person name="Sahashi N."/>
            <person name="Liou R.F."/>
            <person name="Kikuchi T."/>
            <person name="Tsai I.J."/>
        </authorList>
    </citation>
    <scope>NUCLEOTIDE SEQUENCE [LARGE SCALE GENOMIC DNA]</scope>
    <source>
        <strain evidence="12 13">FFPRI411160</strain>
    </source>
</reference>
<dbReference type="GO" id="GO:0032221">
    <property type="term" value="C:Rpd3S complex"/>
    <property type="evidence" value="ECO:0007669"/>
    <property type="project" value="UniProtKB-ARBA"/>
</dbReference>
<keyword evidence="5" id="KW-0156">Chromatin regulator</keyword>
<dbReference type="Gene3D" id="3.40.800.20">
    <property type="entry name" value="Histone deacetylase domain"/>
    <property type="match status" value="1"/>
</dbReference>
<evidence type="ECO:0000256" key="8">
    <source>
        <dbReference type="ARBA" id="ARBA00023242"/>
    </source>
</evidence>
<evidence type="ECO:0000313" key="13">
    <source>
        <dbReference type="Proteomes" id="UP000217199"/>
    </source>
</evidence>
<feature type="compositionally biased region" description="Acidic residues" evidence="10">
    <location>
        <begin position="503"/>
        <end position="512"/>
    </location>
</feature>
<feature type="compositionally biased region" description="Basic and acidic residues" evidence="10">
    <location>
        <begin position="477"/>
        <end position="487"/>
    </location>
</feature>
<dbReference type="InterPro" id="IPR023801">
    <property type="entry name" value="His_deacetylse_dom"/>
</dbReference>
<dbReference type="FunFam" id="3.40.800.20:FF:000001">
    <property type="entry name" value="Histone deacetylase"/>
    <property type="match status" value="1"/>
</dbReference>
<dbReference type="GO" id="GO:0141221">
    <property type="term" value="F:histone deacetylase activity, hydrolytic mechanism"/>
    <property type="evidence" value="ECO:0007669"/>
    <property type="project" value="UniProtKB-EC"/>
</dbReference>
<dbReference type="SUPFAM" id="SSF52768">
    <property type="entry name" value="Arginase/deacetylase"/>
    <property type="match status" value="1"/>
</dbReference>
<feature type="compositionally biased region" description="Low complexity" evidence="10">
    <location>
        <begin position="453"/>
        <end position="466"/>
    </location>
</feature>
<dbReference type="InParanoid" id="A0A286UQK7"/>
<dbReference type="EMBL" id="NBII01000002">
    <property type="protein sequence ID" value="PAV21881.1"/>
    <property type="molecule type" value="Genomic_DNA"/>
</dbReference>
<evidence type="ECO:0000256" key="7">
    <source>
        <dbReference type="ARBA" id="ARBA00023163"/>
    </source>
</evidence>
<dbReference type="InterPro" id="IPR000286">
    <property type="entry name" value="HDACs"/>
</dbReference>
<keyword evidence="3" id="KW-0678">Repressor</keyword>
<keyword evidence="6" id="KW-0805">Transcription regulation</keyword>
<evidence type="ECO:0000259" key="11">
    <source>
        <dbReference type="Pfam" id="PF00850"/>
    </source>
</evidence>
<dbReference type="PANTHER" id="PTHR10625:SF10">
    <property type="entry name" value="HISTONE DEACETYLASE HDAC1"/>
    <property type="match status" value="1"/>
</dbReference>
<evidence type="ECO:0000256" key="6">
    <source>
        <dbReference type="ARBA" id="ARBA00023015"/>
    </source>
</evidence>
<feature type="compositionally biased region" description="Acidic residues" evidence="10">
    <location>
        <begin position="407"/>
        <end position="416"/>
    </location>
</feature>
<dbReference type="PRINTS" id="PR01270">
    <property type="entry name" value="HDASUPER"/>
</dbReference>
<name>A0A286UQK7_9AGAM</name>